<feature type="compositionally biased region" description="Polar residues" evidence="8">
    <location>
        <begin position="1931"/>
        <end position="1955"/>
    </location>
</feature>
<feature type="domain" description="C2 DOCK-type" evidence="10">
    <location>
        <begin position="633"/>
        <end position="809"/>
    </location>
</feature>
<evidence type="ECO:0000256" key="5">
    <source>
        <dbReference type="ARBA" id="ARBA00022658"/>
    </source>
</evidence>
<comment type="similarity">
    <text evidence="7">Belongs to the DOCK family.</text>
</comment>
<evidence type="ECO:0000313" key="12">
    <source>
        <dbReference type="EMBL" id="KAF1808880.1"/>
    </source>
</evidence>
<dbReference type="Gene3D" id="2.60.40.150">
    <property type="entry name" value="C2 domain"/>
    <property type="match status" value="1"/>
</dbReference>
<feature type="compositionally biased region" description="Gly residues" evidence="8">
    <location>
        <begin position="2053"/>
        <end position="2062"/>
    </location>
</feature>
<feature type="compositionally biased region" description="Polar residues" evidence="8">
    <location>
        <begin position="125"/>
        <end position="139"/>
    </location>
</feature>
<dbReference type="PROSITE" id="PS51651">
    <property type="entry name" value="DOCKER"/>
    <property type="match status" value="1"/>
</dbReference>
<dbReference type="PROSITE" id="PS50002">
    <property type="entry name" value="SH3"/>
    <property type="match status" value="1"/>
</dbReference>
<dbReference type="InterPro" id="IPR036028">
    <property type="entry name" value="SH3-like_dom_sf"/>
</dbReference>
<dbReference type="InterPro" id="IPR026791">
    <property type="entry name" value="DOCK"/>
</dbReference>
<evidence type="ECO:0000256" key="3">
    <source>
        <dbReference type="ARBA" id="ARBA00022490"/>
    </source>
</evidence>
<dbReference type="GO" id="GO:0005886">
    <property type="term" value="C:plasma membrane"/>
    <property type="evidence" value="ECO:0007669"/>
    <property type="project" value="TreeGrafter"/>
</dbReference>
<dbReference type="Proteomes" id="UP000504638">
    <property type="component" value="Unplaced"/>
</dbReference>
<evidence type="ECO:0000259" key="11">
    <source>
        <dbReference type="PROSITE" id="PS51651"/>
    </source>
</evidence>
<feature type="compositionally biased region" description="Basic and acidic residues" evidence="8">
    <location>
        <begin position="142"/>
        <end position="151"/>
    </location>
</feature>
<feature type="compositionally biased region" description="Basic and acidic residues" evidence="8">
    <location>
        <begin position="110"/>
        <end position="121"/>
    </location>
</feature>
<dbReference type="InterPro" id="IPR042455">
    <property type="entry name" value="DOCK_N_sub1"/>
</dbReference>
<keyword evidence="3" id="KW-0963">Cytoplasm</keyword>
<dbReference type="InterPro" id="IPR035892">
    <property type="entry name" value="C2_domain_sf"/>
</dbReference>
<sequence length="2103" mass="233768">MPWRPLPRIAFGICVYPFQPTSAADLPLEIGDELYIIEQGGADGSWYRGYLVAPPSLLAGLTSVKGQTLEARVFSGIFPRCCVEVREVLGEDRMRSRLEDAAPLPPDSSGRLESRNSHAEKTPNGVLTPTESSTPTPNAQAARDRSARLSKTDAGVPNGAQKTKPNLTLGTLASRRTTRSELSAPFTFPLSPLSVGPRDLSSPRPPAPVPMLKIGDETPTSTQEPLVDEIASCLREWHSTKLHELLLARRYHLLDKMSNLVQRLDTSRRQLLHKVLTDHELSILRESAVWDLVNGNKMLSGEVVVRNPFQGGRILTADDSPIELTKLQSMMSLLSERPVPHVDEHTMHHIFVDIAGSTKQEMPPVTIALHLCTKAPGEPLRPLSEMYAIDFSHRDTSGAVADTNLKTLFVDLASTDIGEGAGSGNNLYLAFKILANEPLRSQAEYAMPRESTSSRGAHGVETSGTIKGGRRSLMWGQKGRRPGEPLTKPDSRPPTGGDAARGFQDPPRPSTNQRATSSRDNKTVKRTVGGGIIRIDQIAKRNGDAEVEMEAWAPFMPWDDPPAEEGWDPLLPEILPSASGHYRRFNAPKSLSLCLQAFSHPDAESLIKNTPTLLHRVTQTRKIGFSGAPTKPRSDIYITLSSAYLPRNGFLAHPKSGTAPLGIHSGSANLQLTLEVRRSTGERIESCIYPACNSAGHTAWRTTAVERGEPWNLTIRLAIDPEDVPGCHIVMSVADAPGFPFALCWMPLWTAEAFMRDGDHYLTLYSYDEYTSSMISGRGAYLGLPWSSKKKDETVVGPMAALRLRTYLCSTQYSQDPTLLGLLKWRDESGEHLVQLLRRFVFVPEIEIVKLLNEVFDALFELLVEYAESEEYEDLVFNALVFVLGIVHDRRFKLGPLVDGYAETRFKYPFATACLIRSFQRLLANPTDPETSRKLRATFKVGSHIFKFIVNARQQQEEKEAGIGITNRKPTFTKDVKNIFNSLESLMKNPAPILIGTKTLVVQHFHTWLPELAGCMVPMEILKIATSFIDSCADVQGKLVLYLFVLIIHLGQVPVFKLPDVRRPLLTSTIRWLAPYWGKVDTVTDQWKDQVRLCCSVVASQINELGQEACEYIPKLVDSYRAIQSSPRTMKKSLSLLFPTTYPSPSRPTEKPSEFEESLGEIAAVLAAITNLPTTIHLDLPKQELAEFLFGALQTYISILNGDAFPTSWLSTHIYHHKSTLRTLEKLASILIDSFLPHPDDADQFNTDLWRAFFDALLKLVGSNALALETFPEQKRRAVWKIAGDVRELGADLLRRTWEAIGWETSAEDRKQYGLEKLGGYQVQYVPGLVAPIVELCLTVHEGLRITAIEVLQTMIVSEWTLSQDLLLIQGEVIEALERIFKNKVHTESILQKLFIGELIDAFEPLARNSEDGLFVAVKNLVAVVDELLDLLVAVHSTEASGEAFHIMDTLKLMEFLRDMQKEDIYIRYVHQLAKLQLDARSPTEAGLALRLHADLYDWDPLTTIDASEDPEFPPQTLFERKEQLYFQMIKHFEEGQSWENALDSYVELAQQYEHNVFDFNKLARTQRAMATIYESIAKGQRQHPRYFRVQYKGLGWPMGLRDKQFIFQAPGSDKSATFTDRMQEQHPSAQIISSETDDDLEGQYLVISPVAVQKDITHPIYHRTKVAQPVRDYLLAARPHTFTTPTRRQANVENLDKTTFETAETFPTILRRSEIIATQTVSVPPLHAALERITRKTSELASMERKAGEGDESNMTTFTEFLMVMVDPKSENGCAKYRNLLPTRARDSMGLEDEEADEEQEDPLHDALRMSLIEHVLAIKRALGVFSRSSYQATRDDLTGRFEHTFAPELEALAPASNPFGLLSALGSPSSSWQHGTPPATLRTRNGTTSTAPDLPDLASTILEKEKRADKMNRLSLTFLKRTSILDPINRSNAKNTSNLPLGSATEVNGTNHAYSPMKRSISQKRPSRDGVDRNISALPQHVPASAPATVRRKESISISGRGSSGLQALFSNKHDEQARGSATEGDRSGSLGHGGPVKGVERPETGRSGSSHGGAVGVGGPAREVVSAKGGTVKKRFSLLNIGRKASQASVKGRYDDVMEE</sequence>
<dbReference type="PANTHER" id="PTHR45653:SF10">
    <property type="entry name" value="MYOBLAST CITY, ISOFORM B"/>
    <property type="match status" value="1"/>
</dbReference>
<proteinExistence type="inferred from homology"/>
<dbReference type="GO" id="GO:0005085">
    <property type="term" value="F:guanyl-nucleotide exchange factor activity"/>
    <property type="evidence" value="ECO:0007669"/>
    <property type="project" value="UniProtKB-KW"/>
</dbReference>
<feature type="compositionally biased region" description="Polar residues" evidence="8">
    <location>
        <begin position="1884"/>
        <end position="1893"/>
    </location>
</feature>
<dbReference type="InterPro" id="IPR027007">
    <property type="entry name" value="C2_DOCK-type_domain"/>
</dbReference>
<dbReference type="SMART" id="SM00326">
    <property type="entry name" value="SH3"/>
    <property type="match status" value="1"/>
</dbReference>
<dbReference type="InterPro" id="IPR056372">
    <property type="entry name" value="TPR_DOCK"/>
</dbReference>
<dbReference type="Gene3D" id="2.30.30.40">
    <property type="entry name" value="SH3 Domains"/>
    <property type="match status" value="1"/>
</dbReference>
<dbReference type="PROSITE" id="PS51650">
    <property type="entry name" value="C2_DOCK"/>
    <property type="match status" value="1"/>
</dbReference>
<accession>A0A6G1FT23</accession>
<dbReference type="InterPro" id="IPR043162">
    <property type="entry name" value="DOCK_C_lobe_C"/>
</dbReference>
<dbReference type="InterPro" id="IPR043161">
    <property type="entry name" value="DOCK_C_lobe_A"/>
</dbReference>
<keyword evidence="5" id="KW-0344">Guanine-nucleotide releasing factor</keyword>
<dbReference type="InterPro" id="IPR027357">
    <property type="entry name" value="DOCKER_dom"/>
</dbReference>
<evidence type="ECO:0000256" key="4">
    <source>
        <dbReference type="ARBA" id="ARBA00022553"/>
    </source>
</evidence>
<dbReference type="SUPFAM" id="SSF50044">
    <property type="entry name" value="SH3-domain"/>
    <property type="match status" value="1"/>
</dbReference>
<feature type="region of interest" description="Disordered" evidence="8">
    <location>
        <begin position="1869"/>
        <end position="1896"/>
    </location>
</feature>
<dbReference type="RefSeq" id="XP_033530511.1">
    <property type="nucleotide sequence ID" value="XM_033674377.1"/>
</dbReference>
<dbReference type="SUPFAM" id="SSF48371">
    <property type="entry name" value="ARM repeat"/>
    <property type="match status" value="1"/>
</dbReference>
<feature type="region of interest" description="Disordered" evidence="8">
    <location>
        <begin position="446"/>
        <end position="524"/>
    </location>
</feature>
<feature type="region of interest" description="Disordered" evidence="8">
    <location>
        <begin position="97"/>
        <end position="172"/>
    </location>
</feature>
<dbReference type="Gene3D" id="1.25.40.410">
    <property type="match status" value="1"/>
</dbReference>
<feature type="region of interest" description="Disordered" evidence="8">
    <location>
        <begin position="1931"/>
        <end position="2064"/>
    </location>
</feature>
<evidence type="ECO:0000256" key="8">
    <source>
        <dbReference type="SAM" id="MobiDB-lite"/>
    </source>
</evidence>
<dbReference type="CDD" id="cd11684">
    <property type="entry name" value="DHR2_DOCK"/>
    <property type="match status" value="1"/>
</dbReference>
<organism evidence="12">
    <name type="scientific">Eremomyces bilateralis CBS 781.70</name>
    <dbReference type="NCBI Taxonomy" id="1392243"/>
    <lineage>
        <taxon>Eukaryota</taxon>
        <taxon>Fungi</taxon>
        <taxon>Dikarya</taxon>
        <taxon>Ascomycota</taxon>
        <taxon>Pezizomycotina</taxon>
        <taxon>Dothideomycetes</taxon>
        <taxon>Dothideomycetes incertae sedis</taxon>
        <taxon>Eremomycetales</taxon>
        <taxon>Eremomycetaceae</taxon>
        <taxon>Eremomyces</taxon>
    </lineage>
</organism>
<evidence type="ECO:0000256" key="2">
    <source>
        <dbReference type="ARBA" id="ARBA00022443"/>
    </source>
</evidence>
<name>A0A6G1FT23_9PEZI</name>
<dbReference type="Pfam" id="PF06920">
    <property type="entry name" value="DHR-2_Lobe_A"/>
    <property type="match status" value="1"/>
</dbReference>
<keyword evidence="13" id="KW-1185">Reference proteome</keyword>
<dbReference type="InterPro" id="IPR032376">
    <property type="entry name" value="DOCK_N"/>
</dbReference>
<reference evidence="12 14" key="1">
    <citation type="submission" date="2020-01" db="EMBL/GenBank/DDBJ databases">
        <authorList>
            <consortium name="DOE Joint Genome Institute"/>
            <person name="Haridas S."/>
            <person name="Albert R."/>
            <person name="Binder M."/>
            <person name="Bloem J."/>
            <person name="Labutti K."/>
            <person name="Salamov A."/>
            <person name="Andreopoulos B."/>
            <person name="Baker S.E."/>
            <person name="Barry K."/>
            <person name="Bills G."/>
            <person name="Bluhm B.H."/>
            <person name="Cannon C."/>
            <person name="Castanera R."/>
            <person name="Culley D.E."/>
            <person name="Daum C."/>
            <person name="Ezra D."/>
            <person name="Gonzalez J.B."/>
            <person name="Henrissat B."/>
            <person name="Kuo A."/>
            <person name="Liang C."/>
            <person name="Lipzen A."/>
            <person name="Lutzoni F."/>
            <person name="Magnuson J."/>
            <person name="Mondo S."/>
            <person name="Nolan M."/>
            <person name="Ohm R."/>
            <person name="Pangilinan J."/>
            <person name="Park H.-J."/>
            <person name="Ramirez L."/>
            <person name="Alfaro M."/>
            <person name="Sun H."/>
            <person name="Tritt A."/>
            <person name="Yoshinaga Y."/>
            <person name="Zwiers L.-H."/>
            <person name="Turgeon B.G."/>
            <person name="Goodwin S.B."/>
            <person name="Spatafora J.W."/>
            <person name="Crous P.W."/>
            <person name="Grigoriev I.V."/>
        </authorList>
    </citation>
    <scope>NUCLEOTIDE SEQUENCE</scope>
    <source>
        <strain evidence="12 14">CBS 781.70</strain>
    </source>
</reference>
<dbReference type="GO" id="GO:0007264">
    <property type="term" value="P:small GTPase-mediated signal transduction"/>
    <property type="evidence" value="ECO:0007669"/>
    <property type="project" value="InterPro"/>
</dbReference>
<evidence type="ECO:0000313" key="13">
    <source>
        <dbReference type="Proteomes" id="UP000504638"/>
    </source>
</evidence>
<feature type="compositionally biased region" description="Basic and acidic residues" evidence="8">
    <location>
        <begin position="481"/>
        <end position="491"/>
    </location>
</feature>
<dbReference type="GO" id="GO:0031267">
    <property type="term" value="F:small GTPase binding"/>
    <property type="evidence" value="ECO:0007669"/>
    <property type="project" value="TreeGrafter"/>
</dbReference>
<dbReference type="GeneID" id="54414947"/>
<feature type="domain" description="SH3" evidence="9">
    <location>
        <begin position="7"/>
        <end position="88"/>
    </location>
</feature>
<dbReference type="Gene3D" id="1.20.1270.350">
    <property type="entry name" value="Dedicator of cytokinesis N-terminal subdomain"/>
    <property type="match status" value="1"/>
</dbReference>
<feature type="compositionally biased region" description="Polar residues" evidence="8">
    <location>
        <begin position="160"/>
        <end position="172"/>
    </location>
</feature>
<dbReference type="InterPro" id="IPR016024">
    <property type="entry name" value="ARM-type_fold"/>
</dbReference>
<evidence type="ECO:0008006" key="15">
    <source>
        <dbReference type="Google" id="ProtNLM"/>
    </source>
</evidence>
<dbReference type="EMBL" id="ML975178">
    <property type="protein sequence ID" value="KAF1808880.1"/>
    <property type="molecule type" value="Genomic_DNA"/>
</dbReference>
<dbReference type="Pfam" id="PF14429">
    <property type="entry name" value="DOCK-C2"/>
    <property type="match status" value="1"/>
</dbReference>
<evidence type="ECO:0000256" key="6">
    <source>
        <dbReference type="PROSITE-ProRule" id="PRU00192"/>
    </source>
</evidence>
<keyword evidence="2 6" id="KW-0728">SH3 domain</keyword>
<reference evidence="14" key="3">
    <citation type="submission" date="2025-04" db="UniProtKB">
        <authorList>
            <consortium name="RefSeq"/>
        </authorList>
    </citation>
    <scope>IDENTIFICATION</scope>
    <source>
        <strain evidence="14">CBS 781.70</strain>
    </source>
</reference>
<dbReference type="InterPro" id="IPR001452">
    <property type="entry name" value="SH3_domain"/>
</dbReference>
<evidence type="ECO:0000259" key="10">
    <source>
        <dbReference type="PROSITE" id="PS51650"/>
    </source>
</evidence>
<gene>
    <name evidence="12 14" type="ORF">P152DRAFT_206786</name>
</gene>
<evidence type="ECO:0000256" key="1">
    <source>
        <dbReference type="ARBA" id="ARBA00004496"/>
    </source>
</evidence>
<dbReference type="PANTHER" id="PTHR45653">
    <property type="entry name" value="DEDICATOR OF CYTOKINESIS"/>
    <property type="match status" value="1"/>
</dbReference>
<evidence type="ECO:0000313" key="14">
    <source>
        <dbReference type="RefSeq" id="XP_033530511.1"/>
    </source>
</evidence>
<dbReference type="Pfam" id="PF23554">
    <property type="entry name" value="TPR_DOCK"/>
    <property type="match status" value="1"/>
</dbReference>
<dbReference type="GO" id="GO:0005737">
    <property type="term" value="C:cytoplasm"/>
    <property type="evidence" value="ECO:0007669"/>
    <property type="project" value="UniProtKB-SubCell"/>
</dbReference>
<keyword evidence="4" id="KW-0597">Phosphoprotein</keyword>
<reference evidence="14" key="2">
    <citation type="submission" date="2020-04" db="EMBL/GenBank/DDBJ databases">
        <authorList>
            <consortium name="NCBI Genome Project"/>
        </authorList>
    </citation>
    <scope>NUCLEOTIDE SEQUENCE</scope>
    <source>
        <strain evidence="14">CBS 781.70</strain>
    </source>
</reference>
<evidence type="ECO:0000259" key="9">
    <source>
        <dbReference type="PROSITE" id="PS50002"/>
    </source>
</evidence>
<dbReference type="Pfam" id="PF16172">
    <property type="entry name" value="DOCK_N"/>
    <property type="match status" value="1"/>
</dbReference>
<comment type="subcellular location">
    <subcellularLocation>
        <location evidence="1">Cytoplasm</location>
    </subcellularLocation>
</comment>
<evidence type="ECO:0000256" key="7">
    <source>
        <dbReference type="PROSITE-ProRule" id="PRU00983"/>
    </source>
</evidence>
<feature type="domain" description="DOCKER" evidence="11">
    <location>
        <begin position="1457"/>
        <end position="1863"/>
    </location>
</feature>
<feature type="compositionally biased region" description="Low complexity" evidence="8">
    <location>
        <begin position="1998"/>
        <end position="2007"/>
    </location>
</feature>
<dbReference type="Gene3D" id="1.20.58.740">
    <property type="match status" value="1"/>
</dbReference>
<protein>
    <recommendedName>
        <fullName evidence="15">SH3 and Ded_cyto domain-containing protein</fullName>
    </recommendedName>
</protein>
<dbReference type="InterPro" id="IPR046769">
    <property type="entry name" value="DOCKER_Lobe_A"/>
</dbReference>
<dbReference type="OrthoDB" id="18896at2759"/>
<dbReference type="CDD" id="cd08679">
    <property type="entry name" value="C2_DOCK180_related"/>
    <property type="match status" value="1"/>
</dbReference>